<dbReference type="Proteomes" id="UP000753961">
    <property type="component" value="Unassembled WGS sequence"/>
</dbReference>
<dbReference type="RefSeq" id="WP_222580735.1">
    <property type="nucleotide sequence ID" value="NZ_JAHVHU010000012.1"/>
</dbReference>
<comment type="caution">
    <text evidence="1">The sequence shown here is derived from an EMBL/GenBank/DDBJ whole genome shotgun (WGS) entry which is preliminary data.</text>
</comment>
<dbReference type="AlphaFoldDB" id="A0A953HW09"/>
<proteinExistence type="predicted"/>
<protein>
    <submittedName>
        <fullName evidence="1">Uncharacterized protein</fullName>
    </submittedName>
</protein>
<organism evidence="1 2">
    <name type="scientific">Membranihabitans marinus</name>
    <dbReference type="NCBI Taxonomy" id="1227546"/>
    <lineage>
        <taxon>Bacteria</taxon>
        <taxon>Pseudomonadati</taxon>
        <taxon>Bacteroidota</taxon>
        <taxon>Saprospiria</taxon>
        <taxon>Saprospirales</taxon>
        <taxon>Saprospiraceae</taxon>
        <taxon>Membranihabitans</taxon>
    </lineage>
</organism>
<evidence type="ECO:0000313" key="1">
    <source>
        <dbReference type="EMBL" id="MBY5959196.1"/>
    </source>
</evidence>
<sequence>MGNLIAQPTVTLKKGDLKAVFVDNSAYGEHHRSGYNGISELYHVDQDSTLFVPLFAGVNLEHIFDGDSLVSFFEPRKEAMTIQRLSDSKVMLHQPETSISKVENWTTFEMVEPHYIDVEFKFKVHDRAMFDHGYIGFFWASYINSPKELGIYFKGRKNGIGPDDWMYVFSRFHGDNGTHVSKDDSYDFYTAPNFNIDLAKEISDYTFSEPYYYGRFHNMVFAYLFPEPEEGIIRLSQSPSGAGDGKPAWDFQYILPDFEVGKEYAIKWRVVYKEWESRDDIEQEYEKWKLNQN</sequence>
<dbReference type="EMBL" id="JAHVHU010000012">
    <property type="protein sequence ID" value="MBY5959196.1"/>
    <property type="molecule type" value="Genomic_DNA"/>
</dbReference>
<evidence type="ECO:0000313" key="2">
    <source>
        <dbReference type="Proteomes" id="UP000753961"/>
    </source>
</evidence>
<keyword evidence="2" id="KW-1185">Reference proteome</keyword>
<name>A0A953HW09_9BACT</name>
<reference evidence="1" key="1">
    <citation type="submission" date="2021-06" db="EMBL/GenBank/DDBJ databases">
        <title>44 bacteria genomes isolated from Dapeng, Shenzhen.</title>
        <authorList>
            <person name="Zheng W."/>
            <person name="Yu S."/>
            <person name="Huang Y."/>
        </authorList>
    </citation>
    <scope>NUCLEOTIDE SEQUENCE</scope>
    <source>
        <strain evidence="1">DP5N28-2</strain>
    </source>
</reference>
<gene>
    <name evidence="1" type="ORF">KUV50_13670</name>
</gene>
<accession>A0A953HW09</accession>